<keyword evidence="1" id="KW-0732">Signal</keyword>
<dbReference type="EMBL" id="DXAJ01000062">
    <property type="protein sequence ID" value="HJA02561.1"/>
    <property type="molecule type" value="Genomic_DNA"/>
</dbReference>
<gene>
    <name evidence="2" type="ORF">H9797_04175</name>
</gene>
<evidence type="ECO:0000313" key="3">
    <source>
        <dbReference type="Proteomes" id="UP000824221"/>
    </source>
</evidence>
<dbReference type="SUPFAM" id="SSF75005">
    <property type="entry name" value="Arabinanase/levansucrase/invertase"/>
    <property type="match status" value="1"/>
</dbReference>
<evidence type="ECO:0000256" key="1">
    <source>
        <dbReference type="SAM" id="SignalP"/>
    </source>
</evidence>
<organism evidence="2 3">
    <name type="scientific">Candidatus Gallimonas gallistercoris</name>
    <dbReference type="NCBI Taxonomy" id="2838602"/>
    <lineage>
        <taxon>Bacteria</taxon>
        <taxon>Bacillati</taxon>
        <taxon>Bacillota</taxon>
        <taxon>Clostridia</taxon>
        <taxon>Candidatus Gallimonas</taxon>
    </lineage>
</organism>
<accession>A0A9D2H2L2</accession>
<evidence type="ECO:0000313" key="2">
    <source>
        <dbReference type="EMBL" id="HJA02561.1"/>
    </source>
</evidence>
<reference evidence="2" key="1">
    <citation type="journal article" date="2021" name="PeerJ">
        <title>Extensive microbial diversity within the chicken gut microbiome revealed by metagenomics and culture.</title>
        <authorList>
            <person name="Gilroy R."/>
            <person name="Ravi A."/>
            <person name="Getino M."/>
            <person name="Pursley I."/>
            <person name="Horton D.L."/>
            <person name="Alikhan N.F."/>
            <person name="Baker D."/>
            <person name="Gharbi K."/>
            <person name="Hall N."/>
            <person name="Watson M."/>
            <person name="Adriaenssens E.M."/>
            <person name="Foster-Nyarko E."/>
            <person name="Jarju S."/>
            <person name="Secka A."/>
            <person name="Antonio M."/>
            <person name="Oren A."/>
            <person name="Chaudhuri R.R."/>
            <person name="La Ragione R."/>
            <person name="Hildebrand F."/>
            <person name="Pallen M.J."/>
        </authorList>
    </citation>
    <scope>NUCLEOTIDE SEQUENCE</scope>
    <source>
        <strain evidence="2">CHK156-179</strain>
    </source>
</reference>
<feature type="chain" id="PRO_5038767372" description="DUF4185 domain-containing protein" evidence="1">
    <location>
        <begin position="24"/>
        <end position="494"/>
    </location>
</feature>
<proteinExistence type="predicted"/>
<evidence type="ECO:0008006" key="4">
    <source>
        <dbReference type="Google" id="ProtNLM"/>
    </source>
</evidence>
<comment type="caution">
    <text evidence="2">The sequence shown here is derived from an EMBL/GenBank/DDBJ whole genome shotgun (WGS) entry which is preliminary data.</text>
</comment>
<sequence>MTRRSVSRIAALLLAFAFSVPLAACENAPSDGVETSDGIPNGYYVLSQKTVEGHDVTDGYLFNCLHLSDGEGIWYETDYTGRSERGGTVERTDEGIALAIGVREYAFAYDASCRSLTFSGKIDRQDVTMRYTYDENYALPVGGEGGAAFTDELFGEDKSENFYNYCPTAVMEGSDTLHVWYCSNKESGNITDYVAYRRGTLNADGKWEFTEKQLVLEHGESGAWDSRHVCDPSVIRGKFRMGGKEYSWLMAYLGCETSDNTRNEVGLAVAMSPEGPWVKAEINPIANFYESEDFSEAAWGFGQPSLVSSDGAGKVLLFYAKGASKTCTVAEEWDLSDLDAPTLLRKAELRERGVTNASGSADCINNADFAYDPVRGRLYCIKEDFPYPTDGGVNWIAGSNTLFYLDVGDSFDLLFGDEVYTWNKIAALDTGTGHARNHNAGIVRDAAGRLTDPYSVPVLYTAAQLAADFPDWQMGGQWPSLHTYRIHGIRFTIR</sequence>
<reference evidence="2" key="2">
    <citation type="submission" date="2021-04" db="EMBL/GenBank/DDBJ databases">
        <authorList>
            <person name="Gilroy R."/>
        </authorList>
    </citation>
    <scope>NUCLEOTIDE SEQUENCE</scope>
    <source>
        <strain evidence="2">CHK156-179</strain>
    </source>
</reference>
<dbReference type="InterPro" id="IPR023296">
    <property type="entry name" value="Glyco_hydro_beta-prop_sf"/>
</dbReference>
<name>A0A9D2H2L2_9FIRM</name>
<feature type="signal peptide" evidence="1">
    <location>
        <begin position="1"/>
        <end position="23"/>
    </location>
</feature>
<dbReference type="AlphaFoldDB" id="A0A9D2H2L2"/>
<dbReference type="Gene3D" id="2.115.10.20">
    <property type="entry name" value="Glycosyl hydrolase domain, family 43"/>
    <property type="match status" value="1"/>
</dbReference>
<protein>
    <recommendedName>
        <fullName evidence="4">DUF4185 domain-containing protein</fullName>
    </recommendedName>
</protein>
<dbReference type="Proteomes" id="UP000824221">
    <property type="component" value="Unassembled WGS sequence"/>
</dbReference>